<keyword evidence="3" id="KW-1185">Reference proteome</keyword>
<comment type="caution">
    <text evidence="2">The sequence shown here is derived from an EMBL/GenBank/DDBJ whole genome shotgun (WGS) entry which is preliminary data.</text>
</comment>
<reference evidence="2 3" key="1">
    <citation type="submission" date="2024-01" db="EMBL/GenBank/DDBJ databases">
        <title>Genome assemblies of Stephania.</title>
        <authorList>
            <person name="Yang L."/>
        </authorList>
    </citation>
    <scope>NUCLEOTIDE SEQUENCE [LARGE SCALE GENOMIC DNA]</scope>
    <source>
        <strain evidence="2">JXDWG</strain>
        <tissue evidence="2">Leaf</tissue>
    </source>
</reference>
<dbReference type="Proteomes" id="UP001419268">
    <property type="component" value="Unassembled WGS sequence"/>
</dbReference>
<gene>
    <name evidence="2" type="ORF">Scep_002410</name>
</gene>
<name>A0AAP0LDX4_9MAGN</name>
<feature type="transmembrane region" description="Helical" evidence="1">
    <location>
        <begin position="35"/>
        <end position="55"/>
    </location>
</feature>
<accession>A0AAP0LDX4</accession>
<organism evidence="2 3">
    <name type="scientific">Stephania cephalantha</name>
    <dbReference type="NCBI Taxonomy" id="152367"/>
    <lineage>
        <taxon>Eukaryota</taxon>
        <taxon>Viridiplantae</taxon>
        <taxon>Streptophyta</taxon>
        <taxon>Embryophyta</taxon>
        <taxon>Tracheophyta</taxon>
        <taxon>Spermatophyta</taxon>
        <taxon>Magnoliopsida</taxon>
        <taxon>Ranunculales</taxon>
        <taxon>Menispermaceae</taxon>
        <taxon>Menispermoideae</taxon>
        <taxon>Cissampelideae</taxon>
        <taxon>Stephania</taxon>
    </lineage>
</organism>
<sequence>MASSPLFSLPSALLSFHFHPSIARAVVVPLLLAGVVVVPFLTGSVVVPLSSPLPLPFHHRFLSSSINASYTITPVNTFNEIPSLDDGVKSGEGRMDIGLGEVELPDLVANLFGEVVHSWRRRVMAPTSVRLRTWSRASEEPKLMEEEEEEMVWS</sequence>
<keyword evidence="1" id="KW-1133">Transmembrane helix</keyword>
<protein>
    <submittedName>
        <fullName evidence="2">Uncharacterized protein</fullName>
    </submittedName>
</protein>
<evidence type="ECO:0000313" key="3">
    <source>
        <dbReference type="Proteomes" id="UP001419268"/>
    </source>
</evidence>
<evidence type="ECO:0000313" key="2">
    <source>
        <dbReference type="EMBL" id="KAK9167219.1"/>
    </source>
</evidence>
<keyword evidence="1" id="KW-0472">Membrane</keyword>
<proteinExistence type="predicted"/>
<dbReference type="AlphaFoldDB" id="A0AAP0LDX4"/>
<evidence type="ECO:0000256" key="1">
    <source>
        <dbReference type="SAM" id="Phobius"/>
    </source>
</evidence>
<dbReference type="EMBL" id="JBBNAG010000001">
    <property type="protein sequence ID" value="KAK9167219.1"/>
    <property type="molecule type" value="Genomic_DNA"/>
</dbReference>
<keyword evidence="1" id="KW-0812">Transmembrane</keyword>